<reference evidence="1 2" key="1">
    <citation type="submission" date="2016-10" db="EMBL/GenBank/DDBJ databases">
        <authorList>
            <person name="de Groot N.N."/>
        </authorList>
    </citation>
    <scope>NUCLEOTIDE SEQUENCE [LARGE SCALE GENOMIC DNA]</scope>
    <source>
        <strain evidence="1 2">DSM 28286</strain>
    </source>
</reference>
<gene>
    <name evidence="1" type="ORF">SAMN05444277_107182</name>
</gene>
<evidence type="ECO:0000313" key="1">
    <source>
        <dbReference type="EMBL" id="SFQ26528.1"/>
    </source>
</evidence>
<proteinExistence type="predicted"/>
<keyword evidence="2" id="KW-1185">Reference proteome</keyword>
<dbReference type="RefSeq" id="WP_090659167.1">
    <property type="nucleotide sequence ID" value="NZ_FOXQ01000007.1"/>
</dbReference>
<dbReference type="AlphaFoldDB" id="A0A1I5X3L2"/>
<dbReference type="STRING" id="1465490.SAMN05444277_107182"/>
<accession>A0A1I5X3L2</accession>
<evidence type="ECO:0000313" key="2">
    <source>
        <dbReference type="Proteomes" id="UP000199031"/>
    </source>
</evidence>
<dbReference type="EMBL" id="FOXQ01000007">
    <property type="protein sequence ID" value="SFQ26528.1"/>
    <property type="molecule type" value="Genomic_DNA"/>
</dbReference>
<sequence length="341" mass="38410">MATSTYLFRFDAGAQHGLGHFSRSIAIAKQLLNNKPDAEIIILSAATAYMREKKNELPFRTILVDEINENIVLNYVKNIRPGVLFFDKLEELNKNTITALQDYTKLILFHNYSRYVTWADVIIMPAAHIDINDLRFQHVPDKGPAKIYAGPDYVVMNEAALQLRPLFKIRNKANTVAVTTGGSDPKGVMISLLEKIDFKKFNDINFIFFIGDDFLHKEKLNNYTNITNAKFLPFDMKAITTCDIVISTFGVTTYELLYTGMPVISVGHAATNAKGSKYLAANYNCILDIGHIDDIKENELNSAINLLIQDADTRVRLHQTGRNLIDGKGAERVCDIIMQQN</sequence>
<dbReference type="SUPFAM" id="SSF53756">
    <property type="entry name" value="UDP-Glycosyltransferase/glycogen phosphorylase"/>
    <property type="match status" value="1"/>
</dbReference>
<dbReference type="GO" id="GO:0016740">
    <property type="term" value="F:transferase activity"/>
    <property type="evidence" value="ECO:0007669"/>
    <property type="project" value="UniProtKB-KW"/>
</dbReference>
<organism evidence="1 2">
    <name type="scientific">Parafilimonas terrae</name>
    <dbReference type="NCBI Taxonomy" id="1465490"/>
    <lineage>
        <taxon>Bacteria</taxon>
        <taxon>Pseudomonadati</taxon>
        <taxon>Bacteroidota</taxon>
        <taxon>Chitinophagia</taxon>
        <taxon>Chitinophagales</taxon>
        <taxon>Chitinophagaceae</taxon>
        <taxon>Parafilimonas</taxon>
    </lineage>
</organism>
<name>A0A1I5X3L2_9BACT</name>
<dbReference type="OrthoDB" id="6290225at2"/>
<dbReference type="Gene3D" id="3.40.50.2000">
    <property type="entry name" value="Glycogen Phosphorylase B"/>
    <property type="match status" value="1"/>
</dbReference>
<dbReference type="Proteomes" id="UP000199031">
    <property type="component" value="Unassembled WGS sequence"/>
</dbReference>
<dbReference type="Gene3D" id="3.40.50.11190">
    <property type="match status" value="1"/>
</dbReference>
<protein>
    <submittedName>
        <fullName evidence="1">Spore coat polysaccharide biosynthesis protein SpsG, predicted glycosyltransferase</fullName>
    </submittedName>
</protein>
<keyword evidence="1" id="KW-0808">Transferase</keyword>